<protein>
    <recommendedName>
        <fullName evidence="3">histidine kinase</fullName>
        <ecNumber evidence="3">2.7.13.3</ecNumber>
    </recommendedName>
</protein>
<evidence type="ECO:0000256" key="2">
    <source>
        <dbReference type="ARBA" id="ARBA00004236"/>
    </source>
</evidence>
<dbReference type="InterPro" id="IPR035965">
    <property type="entry name" value="PAS-like_dom_sf"/>
</dbReference>
<dbReference type="NCBIfam" id="TIGR00229">
    <property type="entry name" value="sensory_box"/>
    <property type="match status" value="1"/>
</dbReference>
<evidence type="ECO:0000256" key="7">
    <source>
        <dbReference type="ARBA" id="ARBA00022777"/>
    </source>
</evidence>
<dbReference type="GO" id="GO:0005524">
    <property type="term" value="F:ATP binding"/>
    <property type="evidence" value="ECO:0007669"/>
    <property type="project" value="UniProtKB-KW"/>
</dbReference>
<dbReference type="PRINTS" id="PR00344">
    <property type="entry name" value="BCTRLSENSOR"/>
</dbReference>
<dbReference type="PROSITE" id="PS50109">
    <property type="entry name" value="HIS_KIN"/>
    <property type="match status" value="1"/>
</dbReference>
<dbReference type="GO" id="GO:0005886">
    <property type="term" value="C:plasma membrane"/>
    <property type="evidence" value="ECO:0007669"/>
    <property type="project" value="UniProtKB-SubCell"/>
</dbReference>
<dbReference type="Gene3D" id="3.30.565.10">
    <property type="entry name" value="Histidine kinase-like ATPase, C-terminal domain"/>
    <property type="match status" value="1"/>
</dbReference>
<feature type="domain" description="Histidine kinase" evidence="10">
    <location>
        <begin position="288"/>
        <end position="499"/>
    </location>
</feature>
<accession>D9WHN6</accession>
<evidence type="ECO:0000256" key="9">
    <source>
        <dbReference type="ARBA" id="ARBA00023012"/>
    </source>
</evidence>
<dbReference type="PANTHER" id="PTHR43065">
    <property type="entry name" value="SENSOR HISTIDINE KINASE"/>
    <property type="match status" value="1"/>
</dbReference>
<keyword evidence="5" id="KW-0808">Transferase</keyword>
<evidence type="ECO:0000259" key="10">
    <source>
        <dbReference type="PROSITE" id="PS50109"/>
    </source>
</evidence>
<keyword evidence="6" id="KW-0547">Nucleotide-binding</keyword>
<keyword evidence="4" id="KW-0597">Phosphoprotein</keyword>
<keyword evidence="9" id="KW-0902">Two-component regulatory system</keyword>
<keyword evidence="13" id="KW-1185">Reference proteome</keyword>
<organism evidence="12 13">
    <name type="scientific">Streptomyces himastatinicus ATCC 53653</name>
    <dbReference type="NCBI Taxonomy" id="457427"/>
    <lineage>
        <taxon>Bacteria</taxon>
        <taxon>Bacillati</taxon>
        <taxon>Actinomycetota</taxon>
        <taxon>Actinomycetes</taxon>
        <taxon>Kitasatosporales</taxon>
        <taxon>Streptomycetaceae</taxon>
        <taxon>Streptomyces</taxon>
        <taxon>Streptomyces violaceusniger group</taxon>
    </lineage>
</organism>
<sequence>MRRAWPPSSAMCSGWGCGPPPTGERHPMSSPVEPADFRVLMQSLKYCVLLHDARTYEILWANRAACDLLGWSVDELKPLKAPDMSKNARQYSRELGHRWLGRAVEDGVSATEWCYRSKTGEETLTEAIAIRVDLPGRTAVMVQFRDIAEEKAVRRDLCRTESRLRTFLGSLAEGIVVLDDGDRVVFASESAVRLLGDGLRGADFADYCHDGPVPTAGEGRYRFAAPGDGPRWYASTCQHIEIESDLRGRMLLFYDITDRVRAEEEHRRETQHLDHLARYNAMGDMAMAIAHEVSQPLAAAYNFVEGARGRLATDDTSVAFGLDNAARQIERARRILGSLRSYVGRLEPSERLTDLGAIVRDCAYFIELRAQEHSVAVALDLTAEPLPVRCENVLIGQVVMNLAFNAVDEMARCPLAERRVRIATRLMADGDAELTVTDWGNGLPPGDRIFDGVFTSKENGSGIGLALSHRIITRHGGRIDATPNQPHGAVFRFTLPAGV</sequence>
<dbReference type="Gene3D" id="3.30.450.20">
    <property type="entry name" value="PAS domain"/>
    <property type="match status" value="2"/>
</dbReference>
<evidence type="ECO:0000256" key="1">
    <source>
        <dbReference type="ARBA" id="ARBA00000085"/>
    </source>
</evidence>
<evidence type="ECO:0000256" key="5">
    <source>
        <dbReference type="ARBA" id="ARBA00022679"/>
    </source>
</evidence>
<name>D9WHN6_9ACTN</name>
<dbReference type="InterPro" id="IPR036097">
    <property type="entry name" value="HisK_dim/P_sf"/>
</dbReference>
<feature type="domain" description="PAS" evidence="11">
    <location>
        <begin position="33"/>
        <end position="76"/>
    </location>
</feature>
<evidence type="ECO:0000313" key="12">
    <source>
        <dbReference type="EMBL" id="EFL21288.1"/>
    </source>
</evidence>
<dbReference type="AlphaFoldDB" id="D9WHN6"/>
<evidence type="ECO:0000256" key="8">
    <source>
        <dbReference type="ARBA" id="ARBA00022840"/>
    </source>
</evidence>
<dbReference type="CDD" id="cd00130">
    <property type="entry name" value="PAS"/>
    <property type="match status" value="1"/>
</dbReference>
<evidence type="ECO:0000256" key="3">
    <source>
        <dbReference type="ARBA" id="ARBA00012438"/>
    </source>
</evidence>
<dbReference type="Pfam" id="PF02518">
    <property type="entry name" value="HATPase_c"/>
    <property type="match status" value="1"/>
</dbReference>
<dbReference type="InterPro" id="IPR000014">
    <property type="entry name" value="PAS"/>
</dbReference>
<proteinExistence type="predicted"/>
<evidence type="ECO:0000256" key="4">
    <source>
        <dbReference type="ARBA" id="ARBA00022553"/>
    </source>
</evidence>
<evidence type="ECO:0000313" key="13">
    <source>
        <dbReference type="Proteomes" id="UP000003963"/>
    </source>
</evidence>
<evidence type="ECO:0000259" key="11">
    <source>
        <dbReference type="PROSITE" id="PS50112"/>
    </source>
</evidence>
<dbReference type="InterPro" id="IPR036890">
    <property type="entry name" value="HATPase_C_sf"/>
</dbReference>
<dbReference type="SMART" id="SM00387">
    <property type="entry name" value="HATPase_c"/>
    <property type="match status" value="1"/>
</dbReference>
<dbReference type="GO" id="GO:0000155">
    <property type="term" value="F:phosphorelay sensor kinase activity"/>
    <property type="evidence" value="ECO:0007669"/>
    <property type="project" value="InterPro"/>
</dbReference>
<reference evidence="12 13" key="1">
    <citation type="submission" date="2009-02" db="EMBL/GenBank/DDBJ databases">
        <title>Annotation of Streptomyces hygroscopicus strain ATCC 53653.</title>
        <authorList>
            <consortium name="The Broad Institute Genome Sequencing Platform"/>
            <consortium name="Broad Institute Microbial Sequencing Center"/>
            <person name="Fischbach M."/>
            <person name="Godfrey P."/>
            <person name="Ward D."/>
            <person name="Young S."/>
            <person name="Zeng Q."/>
            <person name="Koehrsen M."/>
            <person name="Alvarado L."/>
            <person name="Berlin A.M."/>
            <person name="Bochicchio J."/>
            <person name="Borenstein D."/>
            <person name="Chapman S.B."/>
            <person name="Chen Z."/>
            <person name="Engels R."/>
            <person name="Freedman E."/>
            <person name="Gellesch M."/>
            <person name="Goldberg J."/>
            <person name="Griggs A."/>
            <person name="Gujja S."/>
            <person name="Heilman E.R."/>
            <person name="Heiman D.I."/>
            <person name="Hepburn T.A."/>
            <person name="Howarth C."/>
            <person name="Jen D."/>
            <person name="Larson L."/>
            <person name="Lewis B."/>
            <person name="Mehta T."/>
            <person name="Park D."/>
            <person name="Pearson M."/>
            <person name="Richards J."/>
            <person name="Roberts A."/>
            <person name="Saif S."/>
            <person name="Shea T.D."/>
            <person name="Shenoy N."/>
            <person name="Sisk P."/>
            <person name="Stolte C."/>
            <person name="Sykes S.N."/>
            <person name="Thomson T."/>
            <person name="Walk T."/>
            <person name="White J."/>
            <person name="Yandava C."/>
            <person name="Straight P."/>
            <person name="Clardy J."/>
            <person name="Hung D."/>
            <person name="Kolter R."/>
            <person name="Mekalanos J."/>
            <person name="Walker S."/>
            <person name="Walsh C.T."/>
            <person name="Wieland-Brown L.C."/>
            <person name="Haas B."/>
            <person name="Nusbaum C."/>
            <person name="Birren B."/>
        </authorList>
    </citation>
    <scope>NUCLEOTIDE SEQUENCE [LARGE SCALE GENOMIC DNA]</scope>
    <source>
        <strain evidence="12 13">ATCC 53653</strain>
    </source>
</reference>
<dbReference type="InterPro" id="IPR003594">
    <property type="entry name" value="HATPase_dom"/>
</dbReference>
<dbReference type="Proteomes" id="UP000003963">
    <property type="component" value="Unassembled WGS sequence"/>
</dbReference>
<dbReference type="SUPFAM" id="SSF55785">
    <property type="entry name" value="PYP-like sensor domain (PAS domain)"/>
    <property type="match status" value="2"/>
</dbReference>
<comment type="subcellular location">
    <subcellularLocation>
        <location evidence="2">Cell membrane</location>
    </subcellularLocation>
</comment>
<dbReference type="EC" id="2.7.13.3" evidence="3"/>
<dbReference type="SUPFAM" id="SSF55874">
    <property type="entry name" value="ATPase domain of HSP90 chaperone/DNA topoisomerase II/histidine kinase"/>
    <property type="match status" value="1"/>
</dbReference>
<dbReference type="InterPro" id="IPR004358">
    <property type="entry name" value="Sig_transdc_His_kin-like_C"/>
</dbReference>
<dbReference type="SMART" id="SM00091">
    <property type="entry name" value="PAS"/>
    <property type="match status" value="2"/>
</dbReference>
<dbReference type="HOGENOM" id="CLU_000445_114_39_11"/>
<feature type="domain" description="PAS" evidence="11">
    <location>
        <begin position="160"/>
        <end position="196"/>
    </location>
</feature>
<dbReference type="Gene3D" id="1.10.287.130">
    <property type="match status" value="1"/>
</dbReference>
<gene>
    <name evidence="12" type="ORF">SSOG_01000</name>
</gene>
<dbReference type="PANTHER" id="PTHR43065:SF10">
    <property type="entry name" value="PEROXIDE STRESS-ACTIVATED HISTIDINE KINASE MAK3"/>
    <property type="match status" value="1"/>
</dbReference>
<keyword evidence="8" id="KW-0067">ATP-binding</keyword>
<comment type="catalytic activity">
    <reaction evidence="1">
        <text>ATP + protein L-histidine = ADP + protein N-phospho-L-histidine.</text>
        <dbReference type="EC" id="2.7.13.3"/>
    </reaction>
</comment>
<dbReference type="PROSITE" id="PS50112">
    <property type="entry name" value="PAS"/>
    <property type="match status" value="2"/>
</dbReference>
<dbReference type="CDD" id="cd00082">
    <property type="entry name" value="HisKA"/>
    <property type="match status" value="1"/>
</dbReference>
<dbReference type="Pfam" id="PF13188">
    <property type="entry name" value="PAS_8"/>
    <property type="match status" value="2"/>
</dbReference>
<keyword evidence="7 12" id="KW-0418">Kinase</keyword>
<dbReference type="EMBL" id="GG657754">
    <property type="protein sequence ID" value="EFL21288.1"/>
    <property type="molecule type" value="Genomic_DNA"/>
</dbReference>
<dbReference type="InterPro" id="IPR005467">
    <property type="entry name" value="His_kinase_dom"/>
</dbReference>
<dbReference type="InterPro" id="IPR003661">
    <property type="entry name" value="HisK_dim/P_dom"/>
</dbReference>
<dbReference type="STRING" id="457427.SSOG_01000"/>
<dbReference type="SUPFAM" id="SSF47384">
    <property type="entry name" value="Homodimeric domain of signal transducing histidine kinase"/>
    <property type="match status" value="1"/>
</dbReference>
<evidence type="ECO:0000256" key="6">
    <source>
        <dbReference type="ARBA" id="ARBA00022741"/>
    </source>
</evidence>